<dbReference type="GO" id="GO:0003878">
    <property type="term" value="F:ATP citrate synthase activity"/>
    <property type="evidence" value="ECO:0007669"/>
    <property type="project" value="TreeGrafter"/>
</dbReference>
<protein>
    <recommendedName>
        <fullName evidence="3">Citrate synthase</fullName>
    </recommendedName>
</protein>
<keyword evidence="2" id="KW-1185">Reference proteome</keyword>
<dbReference type="GO" id="GO:0006085">
    <property type="term" value="P:acetyl-CoA biosynthetic process"/>
    <property type="evidence" value="ECO:0007669"/>
    <property type="project" value="TreeGrafter"/>
</dbReference>
<dbReference type="PANTHER" id="PTHR23118">
    <property type="entry name" value="ATP-CITRATE SYNTHASE"/>
    <property type="match status" value="1"/>
</dbReference>
<dbReference type="PANTHER" id="PTHR23118:SF42">
    <property type="entry name" value="ATP-CITRATE SYNTHASE"/>
    <property type="match status" value="1"/>
</dbReference>
<proteinExistence type="predicted"/>
<dbReference type="AlphaFoldDB" id="A0A9Q3EKG3"/>
<dbReference type="InterPro" id="IPR016143">
    <property type="entry name" value="Citrate_synth-like_sm_a-sub"/>
</dbReference>
<name>A0A9Q3EKG3_9BASI</name>
<dbReference type="GO" id="GO:0006633">
    <property type="term" value="P:fatty acid biosynthetic process"/>
    <property type="evidence" value="ECO:0007669"/>
    <property type="project" value="TreeGrafter"/>
</dbReference>
<organism evidence="1 2">
    <name type="scientific">Austropuccinia psidii MF-1</name>
    <dbReference type="NCBI Taxonomy" id="1389203"/>
    <lineage>
        <taxon>Eukaryota</taxon>
        <taxon>Fungi</taxon>
        <taxon>Dikarya</taxon>
        <taxon>Basidiomycota</taxon>
        <taxon>Pucciniomycotina</taxon>
        <taxon>Pucciniomycetes</taxon>
        <taxon>Pucciniales</taxon>
        <taxon>Sphaerophragmiaceae</taxon>
        <taxon>Austropuccinia</taxon>
    </lineage>
</organism>
<sequence>MGHPFGLAPREFVDSMRRENKLIPGIGHKIKSKPNPDMRVELVNDFARNNFPSLDMLEYALAVEDVTSSNKHTLILNVDRWISVCFCYLLRNLGAFSCEEADEYMQGFHAAANQCACQAGSVAPGRCFQLYTKSAYKKELEEHTVPDHQRTYLVSVVLLLKALGINDLIGIDCLDSPPGYTLVWLLDLLYALGTHND</sequence>
<dbReference type="Gene3D" id="1.10.10.2130">
    <property type="entry name" value="DEAH helicase family, winged-helix domain"/>
    <property type="match status" value="1"/>
</dbReference>
<evidence type="ECO:0000313" key="2">
    <source>
        <dbReference type="Proteomes" id="UP000765509"/>
    </source>
</evidence>
<dbReference type="GO" id="GO:0005829">
    <property type="term" value="C:cytosol"/>
    <property type="evidence" value="ECO:0007669"/>
    <property type="project" value="TreeGrafter"/>
</dbReference>
<comment type="caution">
    <text evidence="1">The sequence shown here is derived from an EMBL/GenBank/DDBJ whole genome shotgun (WGS) entry which is preliminary data.</text>
</comment>
<gene>
    <name evidence="1" type="ORF">O181_062484</name>
</gene>
<dbReference type="Proteomes" id="UP000765509">
    <property type="component" value="Unassembled WGS sequence"/>
</dbReference>
<evidence type="ECO:0000313" key="1">
    <source>
        <dbReference type="EMBL" id="MBW0522769.1"/>
    </source>
</evidence>
<dbReference type="InterPro" id="IPR042035">
    <property type="entry name" value="DEAH_win-hel_dom"/>
</dbReference>
<dbReference type="OrthoDB" id="2501517at2759"/>
<reference evidence="1" key="1">
    <citation type="submission" date="2021-03" db="EMBL/GenBank/DDBJ databases">
        <title>Draft genome sequence of rust myrtle Austropuccinia psidii MF-1, a brazilian biotype.</title>
        <authorList>
            <person name="Quecine M.C."/>
            <person name="Pachon D.M.R."/>
            <person name="Bonatelli M.L."/>
            <person name="Correr F.H."/>
            <person name="Franceschini L.M."/>
            <person name="Leite T.F."/>
            <person name="Margarido G.R.A."/>
            <person name="Almeida C.A."/>
            <person name="Ferrarezi J.A."/>
            <person name="Labate C.A."/>
        </authorList>
    </citation>
    <scope>NUCLEOTIDE SEQUENCE</scope>
    <source>
        <strain evidence="1">MF-1</strain>
    </source>
</reference>
<evidence type="ECO:0008006" key="3">
    <source>
        <dbReference type="Google" id="ProtNLM"/>
    </source>
</evidence>
<dbReference type="InterPro" id="IPR036969">
    <property type="entry name" value="Citrate_synthase_sf"/>
</dbReference>
<dbReference type="EMBL" id="AVOT02029803">
    <property type="protein sequence ID" value="MBW0522769.1"/>
    <property type="molecule type" value="Genomic_DNA"/>
</dbReference>
<dbReference type="InterPro" id="IPR027417">
    <property type="entry name" value="P-loop_NTPase"/>
</dbReference>
<dbReference type="SUPFAM" id="SSF52540">
    <property type="entry name" value="P-loop containing nucleoside triphosphate hydrolases"/>
    <property type="match status" value="1"/>
</dbReference>
<dbReference type="SUPFAM" id="SSF48256">
    <property type="entry name" value="Citrate synthase"/>
    <property type="match status" value="1"/>
</dbReference>
<accession>A0A9Q3EKG3</accession>
<dbReference type="Gene3D" id="1.10.230.10">
    <property type="entry name" value="Cytochrome P450-Terp, domain 2"/>
    <property type="match status" value="1"/>
</dbReference>
<dbReference type="InterPro" id="IPR002020">
    <property type="entry name" value="Citrate_synthase"/>
</dbReference>